<reference evidence="1 2" key="1">
    <citation type="submission" date="2017-11" db="EMBL/GenBank/DDBJ databases">
        <title>Rhodohalobacter 15182 sp. nov., isolated from a salt lake.</title>
        <authorList>
            <person name="Han S."/>
        </authorList>
    </citation>
    <scope>NUCLEOTIDE SEQUENCE [LARGE SCALE GENOMIC DNA]</scope>
    <source>
        <strain evidence="1 2">15182</strain>
    </source>
</reference>
<keyword evidence="2" id="KW-1185">Reference proteome</keyword>
<evidence type="ECO:0000313" key="2">
    <source>
        <dbReference type="Proteomes" id="UP000233398"/>
    </source>
</evidence>
<evidence type="ECO:0000313" key="1">
    <source>
        <dbReference type="EMBL" id="PKD44860.1"/>
    </source>
</evidence>
<accession>A0A2N0VL00</accession>
<dbReference type="EMBL" id="PISP01000001">
    <property type="protein sequence ID" value="PKD44860.1"/>
    <property type="molecule type" value="Genomic_DNA"/>
</dbReference>
<name>A0A2N0VL00_9BACT</name>
<dbReference type="Proteomes" id="UP000233398">
    <property type="component" value="Unassembled WGS sequence"/>
</dbReference>
<organism evidence="1 2">
    <name type="scientific">Rhodohalobacter barkolensis</name>
    <dbReference type="NCBI Taxonomy" id="2053187"/>
    <lineage>
        <taxon>Bacteria</taxon>
        <taxon>Pseudomonadati</taxon>
        <taxon>Balneolota</taxon>
        <taxon>Balneolia</taxon>
        <taxon>Balneolales</taxon>
        <taxon>Balneolaceae</taxon>
        <taxon>Rhodohalobacter</taxon>
    </lineage>
</organism>
<sequence length="72" mass="8422">MKTFEFGKQHPVNLKSEKIEVFLSVNKWFDFQNLSTLIFCNVQLNDKNSSISEVAQLKSENLKLLVLLSKYR</sequence>
<dbReference type="AlphaFoldDB" id="A0A2N0VL00"/>
<gene>
    <name evidence="1" type="ORF">CWD77_05215</name>
</gene>
<comment type="caution">
    <text evidence="1">The sequence shown here is derived from an EMBL/GenBank/DDBJ whole genome shotgun (WGS) entry which is preliminary data.</text>
</comment>
<proteinExistence type="predicted"/>
<protein>
    <submittedName>
        <fullName evidence="1">Uncharacterized protein</fullName>
    </submittedName>
</protein>